<dbReference type="GO" id="GO:0005737">
    <property type="term" value="C:cytoplasm"/>
    <property type="evidence" value="ECO:0007669"/>
    <property type="project" value="TreeGrafter"/>
</dbReference>
<dbReference type="SUPFAM" id="SSF52833">
    <property type="entry name" value="Thioredoxin-like"/>
    <property type="match status" value="1"/>
</dbReference>
<dbReference type="GO" id="GO:0034599">
    <property type="term" value="P:cellular response to oxidative stress"/>
    <property type="evidence" value="ECO:0007669"/>
    <property type="project" value="TreeGrafter"/>
</dbReference>
<gene>
    <name evidence="3" type="ORF">GJ700_29780</name>
</gene>
<evidence type="ECO:0000313" key="4">
    <source>
        <dbReference type="Proteomes" id="UP000446768"/>
    </source>
</evidence>
<dbReference type="InterPro" id="IPR036249">
    <property type="entry name" value="Thioredoxin-like_sf"/>
</dbReference>
<comment type="similarity">
    <text evidence="1">Belongs to the glutaredoxin family.</text>
</comment>
<dbReference type="PANTHER" id="PTHR45694:SF18">
    <property type="entry name" value="GLUTAREDOXIN-1-RELATED"/>
    <property type="match status" value="1"/>
</dbReference>
<keyword evidence="4" id="KW-1185">Reference proteome</keyword>
<dbReference type="PRINTS" id="PR00160">
    <property type="entry name" value="GLUTAREDOXIN"/>
</dbReference>
<reference evidence="3 4" key="1">
    <citation type="submission" date="2019-11" db="EMBL/GenBank/DDBJ databases">
        <title>Novel species isolated from a subtropical stream in China.</title>
        <authorList>
            <person name="Lu H."/>
        </authorList>
    </citation>
    <scope>NUCLEOTIDE SEQUENCE [LARGE SCALE GENOMIC DNA]</scope>
    <source>
        <strain evidence="3 4">FT92W</strain>
    </source>
</reference>
<dbReference type="InterPro" id="IPR002109">
    <property type="entry name" value="Glutaredoxin"/>
</dbReference>
<evidence type="ECO:0000259" key="2">
    <source>
        <dbReference type="Pfam" id="PF00462"/>
    </source>
</evidence>
<organism evidence="3 4">
    <name type="scientific">Pseudoduganella rivuli</name>
    <dbReference type="NCBI Taxonomy" id="2666085"/>
    <lineage>
        <taxon>Bacteria</taxon>
        <taxon>Pseudomonadati</taxon>
        <taxon>Pseudomonadota</taxon>
        <taxon>Betaproteobacteria</taxon>
        <taxon>Burkholderiales</taxon>
        <taxon>Oxalobacteraceae</taxon>
        <taxon>Telluria group</taxon>
        <taxon>Pseudoduganella</taxon>
    </lineage>
</organism>
<dbReference type="Pfam" id="PF00462">
    <property type="entry name" value="Glutaredoxin"/>
    <property type="match status" value="1"/>
</dbReference>
<dbReference type="Gene3D" id="3.40.30.10">
    <property type="entry name" value="Glutaredoxin"/>
    <property type="match status" value="1"/>
</dbReference>
<sequence>MSRPVLEESRIHPAIRAKISGNHADIVQEVQAAVAANKIVVVGMAMNPFPRKARGLLDRQGVQYAYLEYGSYLSQWRRRTALKMWSGWPTLPMVFINGTLIGGAQDLQRLIDSGEFTALTAPKIGG</sequence>
<feature type="domain" description="Glutaredoxin" evidence="2">
    <location>
        <begin position="47"/>
        <end position="101"/>
    </location>
</feature>
<protein>
    <submittedName>
        <fullName evidence="3">Glutaredoxin</fullName>
    </submittedName>
</protein>
<dbReference type="InterPro" id="IPR014025">
    <property type="entry name" value="Glutaredoxin_subgr"/>
</dbReference>
<comment type="caution">
    <text evidence="3">The sequence shown here is derived from an EMBL/GenBank/DDBJ whole genome shotgun (WGS) entry which is preliminary data.</text>
</comment>
<proteinExistence type="inferred from homology"/>
<evidence type="ECO:0000256" key="1">
    <source>
        <dbReference type="ARBA" id="ARBA00007787"/>
    </source>
</evidence>
<dbReference type="RefSeq" id="WP_154380900.1">
    <property type="nucleotide sequence ID" value="NZ_WKJJ01000025.1"/>
</dbReference>
<name>A0A7X2ITN6_9BURK</name>
<dbReference type="EMBL" id="WKJJ01000025">
    <property type="protein sequence ID" value="MRV75911.1"/>
    <property type="molecule type" value="Genomic_DNA"/>
</dbReference>
<dbReference type="Proteomes" id="UP000446768">
    <property type="component" value="Unassembled WGS sequence"/>
</dbReference>
<dbReference type="GO" id="GO:0015038">
    <property type="term" value="F:glutathione disulfide oxidoreductase activity"/>
    <property type="evidence" value="ECO:0007669"/>
    <property type="project" value="TreeGrafter"/>
</dbReference>
<dbReference type="CDD" id="cd02066">
    <property type="entry name" value="GRX_family"/>
    <property type="match status" value="1"/>
</dbReference>
<evidence type="ECO:0000313" key="3">
    <source>
        <dbReference type="EMBL" id="MRV75911.1"/>
    </source>
</evidence>
<accession>A0A7X2ITN6</accession>
<dbReference type="AlphaFoldDB" id="A0A7X2ITN6"/>
<dbReference type="PANTHER" id="PTHR45694">
    <property type="entry name" value="GLUTAREDOXIN 2"/>
    <property type="match status" value="1"/>
</dbReference>